<keyword evidence="2" id="KW-1185">Reference proteome</keyword>
<dbReference type="EMBL" id="BRXR01000001">
    <property type="protein sequence ID" value="GLC31205.1"/>
    <property type="molecule type" value="Genomic_DNA"/>
</dbReference>
<dbReference type="RefSeq" id="WP_264850482.1">
    <property type="nucleotide sequence ID" value="NZ_BRXR01000001.1"/>
</dbReference>
<reference evidence="1 2" key="1">
    <citation type="journal article" date="2024" name="Int. J. Syst. Evol. Microbiol.">
        <title>Clostridium omnivorum sp. nov., isolated from anoxic soil under the treatment of reductive soil disinfestation.</title>
        <authorList>
            <person name="Ueki A."/>
            <person name="Tonouchi A."/>
            <person name="Kaku N."/>
            <person name="Honma S."/>
            <person name="Ueki K."/>
        </authorList>
    </citation>
    <scope>NUCLEOTIDE SEQUENCE [LARGE SCALE GENOMIC DNA]</scope>
    <source>
        <strain evidence="1 2">E14</strain>
    </source>
</reference>
<evidence type="ECO:0000313" key="1">
    <source>
        <dbReference type="EMBL" id="GLC31205.1"/>
    </source>
</evidence>
<comment type="caution">
    <text evidence="1">The sequence shown here is derived from an EMBL/GenBank/DDBJ whole genome shotgun (WGS) entry which is preliminary data.</text>
</comment>
<organism evidence="1 2">
    <name type="scientific">Clostridium omnivorum</name>
    <dbReference type="NCBI Taxonomy" id="1604902"/>
    <lineage>
        <taxon>Bacteria</taxon>
        <taxon>Bacillati</taxon>
        <taxon>Bacillota</taxon>
        <taxon>Clostridia</taxon>
        <taxon>Eubacteriales</taxon>
        <taxon>Clostridiaceae</taxon>
        <taxon>Clostridium</taxon>
    </lineage>
</organism>
<proteinExistence type="predicted"/>
<dbReference type="InterPro" id="IPR025368">
    <property type="entry name" value="DUF4272"/>
</dbReference>
<protein>
    <recommendedName>
        <fullName evidence="3">DUF4272 domain-containing protein</fullName>
    </recommendedName>
</protein>
<dbReference type="Pfam" id="PF14094">
    <property type="entry name" value="DUF4272"/>
    <property type="match status" value="1"/>
</dbReference>
<dbReference type="Proteomes" id="UP001208567">
    <property type="component" value="Unassembled WGS sequence"/>
</dbReference>
<name>A0ABQ5N7Q2_9CLOT</name>
<evidence type="ECO:0008006" key="3">
    <source>
        <dbReference type="Google" id="ProtNLM"/>
    </source>
</evidence>
<sequence>MFFTNEAERRKNRSISILKQEKVPFIKHLPVIETEEEITLRTKEEICNRAICIALIAAKAEGLEDDIFKVKTREYKVEKCFSCEEKAFTEMQQIDDKLRAKFTWRYEALWVLLWSLGYIKNLDRPDKICDVQTAVSTIVNRERDKFILEAQIRSKKEILDQTDLHFRYHWATTEARLRNQIMPSDLDPDVIYERHYALNWIINYDNEGWDDVSTNT</sequence>
<accession>A0ABQ5N7Q2</accession>
<gene>
    <name evidence="1" type="ORF">bsdE14_26150</name>
</gene>
<evidence type="ECO:0000313" key="2">
    <source>
        <dbReference type="Proteomes" id="UP001208567"/>
    </source>
</evidence>